<name>A0ABP0FL16_CLALP</name>
<evidence type="ECO:0000256" key="1">
    <source>
        <dbReference type="PROSITE-ProRule" id="PRU00042"/>
    </source>
</evidence>
<dbReference type="Pfam" id="PF03067">
    <property type="entry name" value="LPMO_10"/>
    <property type="match status" value="1"/>
</dbReference>
<evidence type="ECO:0000259" key="4">
    <source>
        <dbReference type="PROSITE" id="PS50157"/>
    </source>
</evidence>
<gene>
    <name evidence="5" type="ORF">CVLEPA_LOCUS9029</name>
</gene>
<dbReference type="PROSITE" id="PS00028">
    <property type="entry name" value="ZINC_FINGER_C2H2_1"/>
    <property type="match status" value="1"/>
</dbReference>
<keyword evidence="3" id="KW-0732">Signal</keyword>
<dbReference type="Proteomes" id="UP001642483">
    <property type="component" value="Unassembled WGS sequence"/>
</dbReference>
<evidence type="ECO:0000256" key="2">
    <source>
        <dbReference type="SAM" id="MobiDB-lite"/>
    </source>
</evidence>
<accession>A0ABP0FL16</accession>
<dbReference type="InterPro" id="IPR013087">
    <property type="entry name" value="Znf_C2H2_type"/>
</dbReference>
<feature type="signal peptide" evidence="3">
    <location>
        <begin position="1"/>
        <end position="23"/>
    </location>
</feature>
<reference evidence="5 6" key="1">
    <citation type="submission" date="2024-02" db="EMBL/GenBank/DDBJ databases">
        <authorList>
            <person name="Daric V."/>
            <person name="Darras S."/>
        </authorList>
    </citation>
    <scope>NUCLEOTIDE SEQUENCE [LARGE SCALE GENOMIC DNA]</scope>
</reference>
<organism evidence="5 6">
    <name type="scientific">Clavelina lepadiformis</name>
    <name type="common">Light-bulb sea squirt</name>
    <name type="synonym">Ascidia lepadiformis</name>
    <dbReference type="NCBI Taxonomy" id="159417"/>
    <lineage>
        <taxon>Eukaryota</taxon>
        <taxon>Metazoa</taxon>
        <taxon>Chordata</taxon>
        <taxon>Tunicata</taxon>
        <taxon>Ascidiacea</taxon>
        <taxon>Aplousobranchia</taxon>
        <taxon>Clavelinidae</taxon>
        <taxon>Clavelina</taxon>
    </lineage>
</organism>
<proteinExistence type="predicted"/>
<keyword evidence="1" id="KW-0862">Zinc</keyword>
<dbReference type="EMBL" id="CAWYQH010000057">
    <property type="protein sequence ID" value="CAK8678738.1"/>
    <property type="molecule type" value="Genomic_DNA"/>
</dbReference>
<feature type="compositionally biased region" description="Polar residues" evidence="2">
    <location>
        <begin position="252"/>
        <end position="278"/>
    </location>
</feature>
<comment type="caution">
    <text evidence="5">The sequence shown here is derived from an EMBL/GenBank/DDBJ whole genome shotgun (WGS) entry which is preliminary data.</text>
</comment>
<dbReference type="SMART" id="SM00355">
    <property type="entry name" value="ZnF_C2H2"/>
    <property type="match status" value="1"/>
</dbReference>
<evidence type="ECO:0000313" key="5">
    <source>
        <dbReference type="EMBL" id="CAK8678738.1"/>
    </source>
</evidence>
<sequence>MDRPLGCYLLLSVAASFVANVDGHGRLLNPPSRASMFRFKLSDPHLLPYQDIIKANYNDMGLNCGGRYTQIQNKGKCGICGDPYNAVTKPHEAGGRFALGIITRKYVTGDIINVTVEITAEHKGYFEFRLCPWNNVREAVTQECLNKHILSYANGNTKYYLPNDPAKARGLHDLKLKLPDDVTCKQCLLQWRYRTGNSWGNENGRSGLGLGQQEEFYGCSDVAISPRDGGSDNTGDNESPVDANEQEDAATSVPSDPLASSTNPPLSPTPFSTTATDSTSLSFRNWPAAPPSYGFNAPDCWRTRRGKHICADCFSFFVCAFRHRSPFRMSCAPGTRLPRRLNFNKKHIRRNRKRCKFCARTFTNLRDLKKHMRRSHQPRVVPRPQIPRPRTIVVDGDTIPEDIPEDYRGIYQSNWRAIRTHFHIGNTVQERYTFCIPDQSMIDQGLESLWPYFRENIFQRQRQPFKIRVAFGFILRHEGNEEDLPVVYRYFHPDNHSDYLYLGPETIRDRTEFDQFLIDIQRKNIRQWSDRLKSESAWVVGSICNVEFYINPLRYIPIGIPEALPEFIISNKDRFV</sequence>
<feature type="region of interest" description="Disordered" evidence="2">
    <location>
        <begin position="226"/>
        <end position="278"/>
    </location>
</feature>
<dbReference type="InterPro" id="IPR004302">
    <property type="entry name" value="Cellulose/chitin-bd_N"/>
</dbReference>
<dbReference type="PROSITE" id="PS50157">
    <property type="entry name" value="ZINC_FINGER_C2H2_2"/>
    <property type="match status" value="1"/>
</dbReference>
<evidence type="ECO:0000313" key="6">
    <source>
        <dbReference type="Proteomes" id="UP001642483"/>
    </source>
</evidence>
<feature type="domain" description="C2H2-type" evidence="4">
    <location>
        <begin position="353"/>
        <end position="376"/>
    </location>
</feature>
<protein>
    <recommendedName>
        <fullName evidence="4">C2H2-type domain-containing protein</fullName>
    </recommendedName>
</protein>
<evidence type="ECO:0000256" key="3">
    <source>
        <dbReference type="SAM" id="SignalP"/>
    </source>
</evidence>
<feature type="chain" id="PRO_5046100891" description="C2H2-type domain-containing protein" evidence="3">
    <location>
        <begin position="24"/>
        <end position="576"/>
    </location>
</feature>
<keyword evidence="1" id="KW-0479">Metal-binding</keyword>
<keyword evidence="6" id="KW-1185">Reference proteome</keyword>
<keyword evidence="1" id="KW-0863">Zinc-finger</keyword>